<protein>
    <submittedName>
        <fullName evidence="1">Uncharacterized protein</fullName>
    </submittedName>
</protein>
<dbReference type="Proteomes" id="UP000485880">
    <property type="component" value="Unassembled WGS sequence"/>
</dbReference>
<evidence type="ECO:0000313" key="2">
    <source>
        <dbReference type="Proteomes" id="UP000485880"/>
    </source>
</evidence>
<proteinExistence type="predicted"/>
<accession>A0A8B6M2K0</accession>
<name>A0A8B6M2K0_METTU</name>
<comment type="caution">
    <text evidence="1">The sequence shown here is derived from an EMBL/GenBank/DDBJ whole genome shotgun (WGS) entry which is preliminary data.</text>
</comment>
<evidence type="ECO:0000313" key="1">
    <source>
        <dbReference type="EMBL" id="VTZ48573.1"/>
    </source>
</evidence>
<keyword evidence="2" id="KW-1185">Reference proteome</keyword>
<organism evidence="1 2">
    <name type="scientific">Methylocella tundrae</name>
    <dbReference type="NCBI Taxonomy" id="227605"/>
    <lineage>
        <taxon>Bacteria</taxon>
        <taxon>Pseudomonadati</taxon>
        <taxon>Pseudomonadota</taxon>
        <taxon>Alphaproteobacteria</taxon>
        <taxon>Hyphomicrobiales</taxon>
        <taxon>Beijerinckiaceae</taxon>
        <taxon>Methylocella</taxon>
    </lineage>
</organism>
<reference evidence="1 2" key="1">
    <citation type="submission" date="2019-05" db="EMBL/GenBank/DDBJ databases">
        <authorList>
            <person name="Farhan Ul Haque M."/>
        </authorList>
    </citation>
    <scope>NUCLEOTIDE SEQUENCE [LARGE SCALE GENOMIC DNA]</scope>
    <source>
        <strain evidence="1">2</strain>
    </source>
</reference>
<dbReference type="EMBL" id="CABFMQ020000002">
    <property type="protein sequence ID" value="VTZ48573.1"/>
    <property type="molecule type" value="Genomic_DNA"/>
</dbReference>
<sequence>MCIRHDFVFAKNLDKRPSKPYFFQRAERASFFALHFLFVANYPLNVLSNLLMCVIARACVGL</sequence>
<gene>
    <name evidence="1" type="ORF">MPC4_100016</name>
</gene>
<dbReference type="AlphaFoldDB" id="A0A8B6M2K0"/>